<comment type="caution">
    <text evidence="2">The sequence shown here is derived from an EMBL/GenBank/DDBJ whole genome shotgun (WGS) entry which is preliminary data.</text>
</comment>
<keyword evidence="3" id="KW-1185">Reference proteome</keyword>
<proteinExistence type="predicted"/>
<gene>
    <name evidence="2" type="ORF">EV214_12436</name>
</gene>
<feature type="transmembrane region" description="Helical" evidence="1">
    <location>
        <begin position="87"/>
        <end position="106"/>
    </location>
</feature>
<sequence>MFAFLELLQIALLTIITVFLNPFFWVVIGLIYTQYKRIYEMKRNVVGETKISIKDMTINAVGIGVMGGIVGTIVIMIFGITIDPRDFYFILPLAILLMLINVRYICFSYSGGFVALSSLIFGVPKLNVSSIIAIIAILHLIESILIYFDGYKEAVPIFVENKKYGLVGGFSMQRFWPIPFAVLILAAGQLAGTQEVNLPDWWPLFKASKAMENIPLQITAVVAALGYGDMVLSDTPRNKCKKSAKRLFVYSVVLLILSVISTRLTIFKWIATLFAPLAHEYLIIISQREEKSAVPIFRKHSSGITILDVKKDGVGMLMGLKQGDVMIKINNTFVNEKENLQDVLDTFPPYIWMEVIDSNGNRKTLEHKNYQTGINNLGLVIVPKDSTFVFDIQTSTSILKRIIEKIGSKKTM</sequence>
<feature type="transmembrane region" description="Helical" evidence="1">
    <location>
        <begin position="12"/>
        <end position="35"/>
    </location>
</feature>
<name>A0A4R2KL47_9FIRM</name>
<accession>A0A4R2KL47</accession>
<feature type="transmembrane region" description="Helical" evidence="1">
    <location>
        <begin position="56"/>
        <end position="81"/>
    </location>
</feature>
<keyword evidence="1" id="KW-0472">Membrane</keyword>
<protein>
    <recommendedName>
        <fullName evidence="4">PDZ domain-containing protein</fullName>
    </recommendedName>
</protein>
<feature type="transmembrane region" description="Helical" evidence="1">
    <location>
        <begin position="244"/>
        <end position="260"/>
    </location>
</feature>
<dbReference type="RefSeq" id="WP_132246909.1">
    <property type="nucleotide sequence ID" value="NZ_SLWV01000024.1"/>
</dbReference>
<dbReference type="InterPro" id="IPR036034">
    <property type="entry name" value="PDZ_sf"/>
</dbReference>
<evidence type="ECO:0000256" key="1">
    <source>
        <dbReference type="SAM" id="Phobius"/>
    </source>
</evidence>
<keyword evidence="1" id="KW-0812">Transmembrane</keyword>
<dbReference type="AlphaFoldDB" id="A0A4R2KL47"/>
<feature type="transmembrane region" description="Helical" evidence="1">
    <location>
        <begin position="126"/>
        <end position="148"/>
    </location>
</feature>
<evidence type="ECO:0000313" key="2">
    <source>
        <dbReference type="EMBL" id="TCO70748.1"/>
    </source>
</evidence>
<dbReference type="SUPFAM" id="SSF50156">
    <property type="entry name" value="PDZ domain-like"/>
    <property type="match status" value="1"/>
</dbReference>
<dbReference type="EMBL" id="SLWV01000024">
    <property type="protein sequence ID" value="TCO70748.1"/>
    <property type="molecule type" value="Genomic_DNA"/>
</dbReference>
<keyword evidence="1" id="KW-1133">Transmembrane helix</keyword>
<organism evidence="2 3">
    <name type="scientific">Marinisporobacter balticus</name>
    <dbReference type="NCBI Taxonomy" id="2018667"/>
    <lineage>
        <taxon>Bacteria</taxon>
        <taxon>Bacillati</taxon>
        <taxon>Bacillota</taxon>
        <taxon>Clostridia</taxon>
        <taxon>Peptostreptococcales</taxon>
        <taxon>Thermotaleaceae</taxon>
        <taxon>Marinisporobacter</taxon>
    </lineage>
</organism>
<evidence type="ECO:0008006" key="4">
    <source>
        <dbReference type="Google" id="ProtNLM"/>
    </source>
</evidence>
<dbReference type="OrthoDB" id="198399at2"/>
<dbReference type="Proteomes" id="UP000294919">
    <property type="component" value="Unassembled WGS sequence"/>
</dbReference>
<reference evidence="2 3" key="1">
    <citation type="submission" date="2019-03" db="EMBL/GenBank/DDBJ databases">
        <title>Genomic Encyclopedia of Type Strains, Phase IV (KMG-IV): sequencing the most valuable type-strain genomes for metagenomic binning, comparative biology and taxonomic classification.</title>
        <authorList>
            <person name="Goeker M."/>
        </authorList>
    </citation>
    <scope>NUCLEOTIDE SEQUENCE [LARGE SCALE GENOMIC DNA]</scope>
    <source>
        <strain evidence="2 3">DSM 102940</strain>
    </source>
</reference>
<dbReference type="Gene3D" id="2.30.42.10">
    <property type="match status" value="1"/>
</dbReference>
<evidence type="ECO:0000313" key="3">
    <source>
        <dbReference type="Proteomes" id="UP000294919"/>
    </source>
</evidence>